<accession>A0A5C7F8G5</accession>
<dbReference type="InterPro" id="IPR011006">
    <property type="entry name" value="CheY-like_superfamily"/>
</dbReference>
<dbReference type="GO" id="GO:0000156">
    <property type="term" value="F:phosphorelay response regulator activity"/>
    <property type="evidence" value="ECO:0007669"/>
    <property type="project" value="InterPro"/>
</dbReference>
<dbReference type="OrthoDB" id="2168082at2"/>
<keyword evidence="1" id="KW-0597">Phosphoprotein</keyword>
<dbReference type="InterPro" id="IPR046947">
    <property type="entry name" value="LytR-like"/>
</dbReference>
<name>A0A5C7F8G5_9BACT</name>
<proteinExistence type="predicted"/>
<reference evidence="4 5" key="1">
    <citation type="submission" date="2019-08" db="EMBL/GenBank/DDBJ databases">
        <title>Lewinella sp. strain SSH13 Genome sequencing and assembly.</title>
        <authorList>
            <person name="Kim I."/>
        </authorList>
    </citation>
    <scope>NUCLEOTIDE SEQUENCE [LARGE SCALE GENOMIC DNA]</scope>
    <source>
        <strain evidence="4 5">SSH13</strain>
    </source>
</reference>
<organism evidence="4 5">
    <name type="scientific">Neolewinella aurantiaca</name>
    <dbReference type="NCBI Taxonomy" id="2602767"/>
    <lineage>
        <taxon>Bacteria</taxon>
        <taxon>Pseudomonadati</taxon>
        <taxon>Bacteroidota</taxon>
        <taxon>Saprospiria</taxon>
        <taxon>Saprospirales</taxon>
        <taxon>Lewinellaceae</taxon>
        <taxon>Neolewinella</taxon>
    </lineage>
</organism>
<evidence type="ECO:0000313" key="4">
    <source>
        <dbReference type="EMBL" id="TXF86323.1"/>
    </source>
</evidence>
<protein>
    <submittedName>
        <fullName evidence="4">Response regulator transcription factor</fullName>
    </submittedName>
</protein>
<sequence>MINCLIIDDEPLAGQLLAAYAERSADLTVAGTFSNPIEALHFLSENKVDLLFLDIQMPELTGLQLMKITRDKYQIVLTTAYEEYALKSYDFQVTDYLLKPISLDRFLLAVEKVKKNMSSAAGAPPPAEERTYIFVKSGHKTVRIDYDSILRLESMSNYVVIHTAQEKIMTLENLSTLIEALPGDRFVRTHRSHAVALDKIDFIERNRAVIAGEHIPISDGYKDGFWEVVG</sequence>
<dbReference type="InterPro" id="IPR007492">
    <property type="entry name" value="LytTR_DNA-bd_dom"/>
</dbReference>
<dbReference type="Pfam" id="PF04397">
    <property type="entry name" value="LytTR"/>
    <property type="match status" value="1"/>
</dbReference>
<evidence type="ECO:0000313" key="5">
    <source>
        <dbReference type="Proteomes" id="UP000321907"/>
    </source>
</evidence>
<comment type="caution">
    <text evidence="4">The sequence shown here is derived from an EMBL/GenBank/DDBJ whole genome shotgun (WGS) entry which is preliminary data.</text>
</comment>
<dbReference type="Gene3D" id="2.40.50.1020">
    <property type="entry name" value="LytTr DNA-binding domain"/>
    <property type="match status" value="1"/>
</dbReference>
<dbReference type="PROSITE" id="PS50930">
    <property type="entry name" value="HTH_LYTTR"/>
    <property type="match status" value="1"/>
</dbReference>
<keyword evidence="5" id="KW-1185">Reference proteome</keyword>
<evidence type="ECO:0000256" key="1">
    <source>
        <dbReference type="PROSITE-ProRule" id="PRU00169"/>
    </source>
</evidence>
<feature type="domain" description="Response regulatory" evidence="2">
    <location>
        <begin position="3"/>
        <end position="114"/>
    </location>
</feature>
<evidence type="ECO:0000259" key="2">
    <source>
        <dbReference type="PROSITE" id="PS50110"/>
    </source>
</evidence>
<dbReference type="InterPro" id="IPR001789">
    <property type="entry name" value="Sig_transdc_resp-reg_receiver"/>
</dbReference>
<dbReference type="SMART" id="SM00850">
    <property type="entry name" value="LytTR"/>
    <property type="match status" value="1"/>
</dbReference>
<dbReference type="RefSeq" id="WP_147932470.1">
    <property type="nucleotide sequence ID" value="NZ_VOXD01000040.1"/>
</dbReference>
<dbReference type="PROSITE" id="PS50110">
    <property type="entry name" value="RESPONSE_REGULATORY"/>
    <property type="match status" value="1"/>
</dbReference>
<dbReference type="AlphaFoldDB" id="A0A5C7F8G5"/>
<gene>
    <name evidence="4" type="ORF">FUA23_19585</name>
</gene>
<feature type="domain" description="HTH LytTR-type" evidence="3">
    <location>
        <begin position="133"/>
        <end position="205"/>
    </location>
</feature>
<dbReference type="PANTHER" id="PTHR37299">
    <property type="entry name" value="TRANSCRIPTIONAL REGULATOR-RELATED"/>
    <property type="match status" value="1"/>
</dbReference>
<dbReference type="PANTHER" id="PTHR37299:SF1">
    <property type="entry name" value="STAGE 0 SPORULATION PROTEIN A HOMOLOG"/>
    <property type="match status" value="1"/>
</dbReference>
<dbReference type="GO" id="GO:0003677">
    <property type="term" value="F:DNA binding"/>
    <property type="evidence" value="ECO:0007669"/>
    <property type="project" value="InterPro"/>
</dbReference>
<dbReference type="EMBL" id="VOXD01000040">
    <property type="protein sequence ID" value="TXF86323.1"/>
    <property type="molecule type" value="Genomic_DNA"/>
</dbReference>
<evidence type="ECO:0000259" key="3">
    <source>
        <dbReference type="PROSITE" id="PS50930"/>
    </source>
</evidence>
<dbReference type="SUPFAM" id="SSF52172">
    <property type="entry name" value="CheY-like"/>
    <property type="match status" value="1"/>
</dbReference>
<dbReference type="Proteomes" id="UP000321907">
    <property type="component" value="Unassembled WGS sequence"/>
</dbReference>
<dbReference type="SMART" id="SM00448">
    <property type="entry name" value="REC"/>
    <property type="match status" value="1"/>
</dbReference>
<dbReference type="Pfam" id="PF00072">
    <property type="entry name" value="Response_reg"/>
    <property type="match status" value="1"/>
</dbReference>
<feature type="modified residue" description="4-aspartylphosphate" evidence="1">
    <location>
        <position position="54"/>
    </location>
</feature>
<dbReference type="Gene3D" id="3.40.50.2300">
    <property type="match status" value="1"/>
</dbReference>